<gene>
    <name evidence="2" type="ORF">GCM10007888_27570</name>
    <name evidence="1" type="ORF">MOX02_43650</name>
</gene>
<comment type="caution">
    <text evidence="1">The sequence shown here is derived from an EMBL/GenBank/DDBJ whole genome shotgun (WGS) entry which is preliminary data.</text>
</comment>
<dbReference type="RefSeq" id="WP_147027844.1">
    <property type="nucleotide sequence ID" value="NZ_BJZU01000099.1"/>
</dbReference>
<dbReference type="OrthoDB" id="7452124at2"/>
<reference evidence="2" key="1">
    <citation type="journal article" date="2014" name="Int. J. Syst. Evol. Microbiol.">
        <title>Complete genome of a new Firmicutes species belonging to the dominant human colonic microbiota ('Ruminococcus bicirculans') reveals two chromosomes and a selective capacity to utilize plant glucans.</title>
        <authorList>
            <consortium name="NISC Comparative Sequencing Program"/>
            <person name="Wegmann U."/>
            <person name="Louis P."/>
            <person name="Goesmann A."/>
            <person name="Henrissat B."/>
            <person name="Duncan S.H."/>
            <person name="Flint H.J."/>
        </authorList>
    </citation>
    <scope>NUCLEOTIDE SEQUENCE</scope>
    <source>
        <strain evidence="2">NBRC 107715</strain>
    </source>
</reference>
<accession>A0A512J8N2</accession>
<evidence type="ECO:0000313" key="2">
    <source>
        <dbReference type="EMBL" id="GLS64376.1"/>
    </source>
</evidence>
<proteinExistence type="predicted"/>
<dbReference type="Proteomes" id="UP001156856">
    <property type="component" value="Unassembled WGS sequence"/>
</dbReference>
<evidence type="ECO:0000313" key="4">
    <source>
        <dbReference type="Proteomes" id="UP001156856"/>
    </source>
</evidence>
<protein>
    <submittedName>
        <fullName evidence="1">Uncharacterized protein</fullName>
    </submittedName>
</protein>
<dbReference type="EMBL" id="BSPK01000035">
    <property type="protein sequence ID" value="GLS64376.1"/>
    <property type="molecule type" value="Genomic_DNA"/>
</dbReference>
<evidence type="ECO:0000313" key="1">
    <source>
        <dbReference type="EMBL" id="GEP06327.1"/>
    </source>
</evidence>
<name>A0A512J8N2_9HYPH</name>
<reference evidence="1 3" key="3">
    <citation type="submission" date="2019-07" db="EMBL/GenBank/DDBJ databases">
        <title>Whole genome shotgun sequence of Methylobacterium oxalidis NBRC 107715.</title>
        <authorList>
            <person name="Hosoyama A."/>
            <person name="Uohara A."/>
            <person name="Ohji S."/>
            <person name="Ichikawa N."/>
        </authorList>
    </citation>
    <scope>NUCLEOTIDE SEQUENCE [LARGE SCALE GENOMIC DNA]</scope>
    <source>
        <strain evidence="1 3">NBRC 107715</strain>
    </source>
</reference>
<sequence length="175" mass="19010">MTRAKQTPPAPTENLTELRAQVLRQPIRALHTAAIWGAGRDNAVGAIAAVRSDYPDLHPAGIGHDPSYGWNWEPHQLERERDGMTGRGLVAAFERAARFLSYASPFVQTAINRERTSHSWMSAAERITGGNVPNGMFLAAAYALGFRVRQAPGTPYAFINLGEGAIEFDPQQGAA</sequence>
<keyword evidence="4" id="KW-1185">Reference proteome</keyword>
<dbReference type="AlphaFoldDB" id="A0A512J8N2"/>
<dbReference type="EMBL" id="BJZU01000099">
    <property type="protein sequence ID" value="GEP06327.1"/>
    <property type="molecule type" value="Genomic_DNA"/>
</dbReference>
<reference evidence="2" key="4">
    <citation type="submission" date="2023-01" db="EMBL/GenBank/DDBJ databases">
        <title>Draft genome sequence of Methylobacterium oxalidis strain NBRC 107715.</title>
        <authorList>
            <person name="Sun Q."/>
            <person name="Mori K."/>
        </authorList>
    </citation>
    <scope>NUCLEOTIDE SEQUENCE</scope>
    <source>
        <strain evidence="2">NBRC 107715</strain>
    </source>
</reference>
<organism evidence="1 3">
    <name type="scientific">Methylobacterium oxalidis</name>
    <dbReference type="NCBI Taxonomy" id="944322"/>
    <lineage>
        <taxon>Bacteria</taxon>
        <taxon>Pseudomonadati</taxon>
        <taxon>Pseudomonadota</taxon>
        <taxon>Alphaproteobacteria</taxon>
        <taxon>Hyphomicrobiales</taxon>
        <taxon>Methylobacteriaceae</taxon>
        <taxon>Methylobacterium</taxon>
    </lineage>
</organism>
<evidence type="ECO:0000313" key="3">
    <source>
        <dbReference type="Proteomes" id="UP000321960"/>
    </source>
</evidence>
<reference evidence="4" key="2">
    <citation type="journal article" date="2019" name="Int. J. Syst. Evol. Microbiol.">
        <title>The Global Catalogue of Microorganisms (GCM) 10K type strain sequencing project: providing services to taxonomists for standard genome sequencing and annotation.</title>
        <authorList>
            <consortium name="The Broad Institute Genomics Platform"/>
            <consortium name="The Broad Institute Genome Sequencing Center for Infectious Disease"/>
            <person name="Wu L."/>
            <person name="Ma J."/>
        </authorList>
    </citation>
    <scope>NUCLEOTIDE SEQUENCE [LARGE SCALE GENOMIC DNA]</scope>
    <source>
        <strain evidence="4">NBRC 107715</strain>
    </source>
</reference>
<dbReference type="Proteomes" id="UP000321960">
    <property type="component" value="Unassembled WGS sequence"/>
</dbReference>